<dbReference type="InterPro" id="IPR054491">
    <property type="entry name" value="MGH1-like_GH"/>
</dbReference>
<dbReference type="EMBL" id="LBTI01000014">
    <property type="protein sequence ID" value="KKQ37616.1"/>
    <property type="molecule type" value="Genomic_DNA"/>
</dbReference>
<dbReference type="PANTHER" id="PTHR10412:SF11">
    <property type="entry name" value="MANNOSYL-OLIGOSACCHARIDE GLUCOSIDASE"/>
    <property type="match status" value="1"/>
</dbReference>
<dbReference type="STRING" id="1618545.US53_C0014G0006"/>
<protein>
    <submittedName>
        <fullName evidence="5">Glycoside hydrolase family 37</fullName>
    </submittedName>
</protein>
<dbReference type="InterPro" id="IPR004888">
    <property type="entry name" value="Glycoside_hydrolase_63"/>
</dbReference>
<dbReference type="InterPro" id="IPR008928">
    <property type="entry name" value="6-hairpin_glycosidase_sf"/>
</dbReference>
<feature type="domain" description="Mannosylglycerate hydrolase MGH1-like glycoside hydrolase" evidence="4">
    <location>
        <begin position="48"/>
        <end position="455"/>
    </location>
</feature>
<dbReference type="Gene3D" id="1.50.10.10">
    <property type="match status" value="1"/>
</dbReference>
<dbReference type="PATRIC" id="fig|1618545.3.peg.231"/>
<gene>
    <name evidence="5" type="ORF">US53_C0014G0006</name>
</gene>
<sequence length="471" mass="54632">MNDRKHSENYMNNSELIEKSQAVLLGNKYEVVLNGQSYRRTVPSKEFYVHQWNWDSATHAMGLVYFDEQRAFDELYSLVSGQWKNGLIAQITFNPNESKYFPGPEFWGTEQFAIGEIQTSGITQPPLLGISFAHVYKNTKDEKLRSRLIEEVLPAVLKYHDYLKKYRDPENSGLLTVVHPWESGLDNSPRWDLPLANISLIEITDEVKIMVNENRSDDKIGDPKDRPGMDDYYKYMYLVNLYKSWNWDYEKIIKKSPFAVKDVLFNALWARANEALSDVLVKISHPQAQRLKDWAGQTKDALNNCWDEKLEIYRDKNVSKGRNEFIEENTIATFTPLWAGVPDAEKLELILNNLEDPEKYWTQAPVATTPVNSNKFSLTKYWRGPTWPITNLFVIEGLSRYESDPRAKRLRDSLIESTIKMIKENGFYEYYDPTSGTARPDKKETALGFGAFSWTAAVTLYLLNKYRLNQA</sequence>
<evidence type="ECO:0000256" key="3">
    <source>
        <dbReference type="ARBA" id="ARBA00023295"/>
    </source>
</evidence>
<dbReference type="Pfam" id="PF22422">
    <property type="entry name" value="MGH1-like_GH"/>
    <property type="match status" value="1"/>
</dbReference>
<dbReference type="InterPro" id="IPR012341">
    <property type="entry name" value="6hp_glycosidase-like_sf"/>
</dbReference>
<reference evidence="5 6" key="1">
    <citation type="journal article" date="2015" name="Nature">
        <title>rRNA introns, odd ribosomes, and small enigmatic genomes across a large radiation of phyla.</title>
        <authorList>
            <person name="Brown C.T."/>
            <person name="Hug L.A."/>
            <person name="Thomas B.C."/>
            <person name="Sharon I."/>
            <person name="Castelle C.J."/>
            <person name="Singh A."/>
            <person name="Wilkins M.J."/>
            <person name="Williams K.H."/>
            <person name="Banfield J.F."/>
        </authorList>
    </citation>
    <scope>NUCLEOTIDE SEQUENCE [LARGE SCALE GENOMIC DNA]</scope>
</reference>
<evidence type="ECO:0000256" key="1">
    <source>
        <dbReference type="ARBA" id="ARBA00010833"/>
    </source>
</evidence>
<dbReference type="PANTHER" id="PTHR10412">
    <property type="entry name" value="MANNOSYL-OLIGOSACCHARIDE GLUCOSIDASE"/>
    <property type="match status" value="1"/>
</dbReference>
<evidence type="ECO:0000256" key="2">
    <source>
        <dbReference type="ARBA" id="ARBA00022801"/>
    </source>
</evidence>
<dbReference type="SUPFAM" id="SSF48208">
    <property type="entry name" value="Six-hairpin glycosidases"/>
    <property type="match status" value="1"/>
</dbReference>
<evidence type="ECO:0000259" key="4">
    <source>
        <dbReference type="Pfam" id="PF22422"/>
    </source>
</evidence>
<comment type="similarity">
    <text evidence="1">Belongs to the glycosyl hydrolase 63 family.</text>
</comment>
<dbReference type="GO" id="GO:0009311">
    <property type="term" value="P:oligosaccharide metabolic process"/>
    <property type="evidence" value="ECO:0007669"/>
    <property type="project" value="InterPro"/>
</dbReference>
<dbReference type="GO" id="GO:0006487">
    <property type="term" value="P:protein N-linked glycosylation"/>
    <property type="evidence" value="ECO:0007669"/>
    <property type="project" value="TreeGrafter"/>
</dbReference>
<evidence type="ECO:0000313" key="5">
    <source>
        <dbReference type="EMBL" id="KKQ37616.1"/>
    </source>
</evidence>
<comment type="caution">
    <text evidence="5">The sequence shown here is derived from an EMBL/GenBank/DDBJ whole genome shotgun (WGS) entry which is preliminary data.</text>
</comment>
<name>A0A0G0KAM3_9BACT</name>
<accession>A0A0G0KAM3</accession>
<dbReference type="AlphaFoldDB" id="A0A0G0KAM3"/>
<organism evidence="5 6">
    <name type="scientific">Candidatus Woesebacteria bacterium GW2011_GWA1_37_7</name>
    <dbReference type="NCBI Taxonomy" id="1618545"/>
    <lineage>
        <taxon>Bacteria</taxon>
        <taxon>Candidatus Woeseibacteriota</taxon>
    </lineage>
</organism>
<keyword evidence="2 5" id="KW-0378">Hydrolase</keyword>
<dbReference type="GO" id="GO:0004573">
    <property type="term" value="F:Glc3Man9GlcNAc2 oligosaccharide glucosidase activity"/>
    <property type="evidence" value="ECO:0007669"/>
    <property type="project" value="InterPro"/>
</dbReference>
<dbReference type="Proteomes" id="UP000034591">
    <property type="component" value="Unassembled WGS sequence"/>
</dbReference>
<evidence type="ECO:0000313" key="6">
    <source>
        <dbReference type="Proteomes" id="UP000034591"/>
    </source>
</evidence>
<proteinExistence type="inferred from homology"/>
<keyword evidence="3" id="KW-0326">Glycosidase</keyword>